<accession>A0A2H1KQW9</accession>
<evidence type="ECO:0000256" key="2">
    <source>
        <dbReference type="ARBA" id="ARBA00022692"/>
    </source>
</evidence>
<feature type="transmembrane region" description="Helical" evidence="5">
    <location>
        <begin position="106"/>
        <end position="124"/>
    </location>
</feature>
<feature type="transmembrane region" description="Helical" evidence="5">
    <location>
        <begin position="49"/>
        <end position="71"/>
    </location>
</feature>
<evidence type="ECO:0000256" key="1">
    <source>
        <dbReference type="ARBA" id="ARBA00004141"/>
    </source>
</evidence>
<dbReference type="InterPro" id="IPR016944">
    <property type="entry name" value="UCP030066"/>
</dbReference>
<evidence type="ECO:0000256" key="4">
    <source>
        <dbReference type="ARBA" id="ARBA00023136"/>
    </source>
</evidence>
<keyword evidence="2 5" id="KW-0812">Transmembrane</keyword>
<keyword evidence="7" id="KW-1185">Reference proteome</keyword>
<dbReference type="EMBL" id="FXZE01000025">
    <property type="protein sequence ID" value="SMY01924.1"/>
    <property type="molecule type" value="Genomic_DNA"/>
</dbReference>
<gene>
    <name evidence="6" type="ORF">BANT10_03331</name>
</gene>
<reference evidence="7" key="1">
    <citation type="submission" date="2017-03" db="EMBL/GenBank/DDBJ databases">
        <authorList>
            <person name="Monnet C."/>
        </authorList>
    </citation>
    <scope>NUCLEOTIDE SEQUENCE [LARGE SCALE GENOMIC DNA]</scope>
    <source>
        <strain evidence="7">P10</strain>
    </source>
</reference>
<keyword evidence="4 5" id="KW-0472">Membrane</keyword>
<dbReference type="Pfam" id="PF13564">
    <property type="entry name" value="DoxX_2"/>
    <property type="match status" value="1"/>
</dbReference>
<evidence type="ECO:0000313" key="6">
    <source>
        <dbReference type="EMBL" id="SMY01924.1"/>
    </source>
</evidence>
<evidence type="ECO:0000313" key="7">
    <source>
        <dbReference type="Proteomes" id="UP000234342"/>
    </source>
</evidence>
<keyword evidence="3 5" id="KW-1133">Transmembrane helix</keyword>
<dbReference type="PIRSF" id="PIRSF030066">
    <property type="entry name" value="UCP030066"/>
    <property type="match status" value="1"/>
</dbReference>
<dbReference type="GO" id="GO:0016020">
    <property type="term" value="C:membrane"/>
    <property type="evidence" value="ECO:0007669"/>
    <property type="project" value="UniProtKB-SubCell"/>
</dbReference>
<name>A0A2H1KQW9_9MICO</name>
<protein>
    <submittedName>
        <fullName evidence="6">DoxX-like family protein</fullName>
    </submittedName>
</protein>
<comment type="subcellular location">
    <subcellularLocation>
        <location evidence="1">Membrane</location>
        <topology evidence="1">Multi-pass membrane protein</topology>
    </subcellularLocation>
</comment>
<proteinExistence type="predicted"/>
<sequence length="144" mass="15384">MSRTKSVIYWTTTGILAAGLLGSGIQQLLRTEAEGAIAPPYAWGIVQLGYPAYLLTILGIWKIVGAVAILVPKFPIVKEWAYAGIVLLLTGALFSHLAVGHSWVELLPALGLLALAAASWYLRATPRRITKSTRTANVVTNTAS</sequence>
<feature type="transmembrane region" description="Helical" evidence="5">
    <location>
        <begin position="80"/>
        <end position="100"/>
    </location>
</feature>
<dbReference type="RefSeq" id="WP_101644664.1">
    <property type="nucleotide sequence ID" value="NZ_FXZE01000025.1"/>
</dbReference>
<feature type="transmembrane region" description="Helical" evidence="5">
    <location>
        <begin position="7"/>
        <end position="29"/>
    </location>
</feature>
<dbReference type="AlphaFoldDB" id="A0A2H1KQW9"/>
<dbReference type="Proteomes" id="UP000234342">
    <property type="component" value="Unassembled WGS sequence"/>
</dbReference>
<evidence type="ECO:0000256" key="5">
    <source>
        <dbReference type="SAM" id="Phobius"/>
    </source>
</evidence>
<dbReference type="InterPro" id="IPR032808">
    <property type="entry name" value="DoxX"/>
</dbReference>
<evidence type="ECO:0000256" key="3">
    <source>
        <dbReference type="ARBA" id="ARBA00022989"/>
    </source>
</evidence>
<organism evidence="6 7">
    <name type="scientific">Brevibacterium antiquum</name>
    <dbReference type="NCBI Taxonomy" id="234835"/>
    <lineage>
        <taxon>Bacteria</taxon>
        <taxon>Bacillati</taxon>
        <taxon>Actinomycetota</taxon>
        <taxon>Actinomycetes</taxon>
        <taxon>Micrococcales</taxon>
        <taxon>Brevibacteriaceae</taxon>
        <taxon>Brevibacterium</taxon>
    </lineage>
</organism>